<organism evidence="1 2">
    <name type="scientific">Periconia digitata</name>
    <dbReference type="NCBI Taxonomy" id="1303443"/>
    <lineage>
        <taxon>Eukaryota</taxon>
        <taxon>Fungi</taxon>
        <taxon>Dikarya</taxon>
        <taxon>Ascomycota</taxon>
        <taxon>Pezizomycotina</taxon>
        <taxon>Dothideomycetes</taxon>
        <taxon>Pleosporomycetidae</taxon>
        <taxon>Pleosporales</taxon>
        <taxon>Massarineae</taxon>
        <taxon>Periconiaceae</taxon>
        <taxon>Periconia</taxon>
    </lineage>
</organism>
<keyword evidence="2" id="KW-1185">Reference proteome</keyword>
<comment type="caution">
    <text evidence="1">The sequence shown here is derived from an EMBL/GenBank/DDBJ whole genome shotgun (WGS) entry which is preliminary data.</text>
</comment>
<dbReference type="EMBL" id="CAOQHR010000002">
    <property type="protein sequence ID" value="CAI6323892.1"/>
    <property type="molecule type" value="Genomic_DNA"/>
</dbReference>
<reference evidence="1" key="1">
    <citation type="submission" date="2023-01" db="EMBL/GenBank/DDBJ databases">
        <authorList>
            <person name="Van Ghelder C."/>
            <person name="Rancurel C."/>
        </authorList>
    </citation>
    <scope>NUCLEOTIDE SEQUENCE</scope>
    <source>
        <strain evidence="1">CNCM I-4278</strain>
    </source>
</reference>
<name>A0A9W4XMN0_9PLEO</name>
<dbReference type="AlphaFoldDB" id="A0A9W4XMN0"/>
<evidence type="ECO:0000313" key="2">
    <source>
        <dbReference type="Proteomes" id="UP001152607"/>
    </source>
</evidence>
<protein>
    <submittedName>
        <fullName evidence="1">Uncharacterized protein</fullName>
    </submittedName>
</protein>
<sequence>MPFLARPPLAPLSPPIQPIQNFAPPAANILKYSDPHPQLLHLPHAHRRQLRSTERFPSFPFPFPLDLDPLSLSRPSTHRERELITAPSTHLPILPAPSPETKIRRIAPNP</sequence>
<proteinExistence type="predicted"/>
<gene>
    <name evidence="1" type="ORF">PDIGIT_LOCUS3709</name>
</gene>
<dbReference type="Proteomes" id="UP001152607">
    <property type="component" value="Unassembled WGS sequence"/>
</dbReference>
<evidence type="ECO:0000313" key="1">
    <source>
        <dbReference type="EMBL" id="CAI6323892.1"/>
    </source>
</evidence>
<accession>A0A9W4XMN0</accession>